<comment type="caution">
    <text evidence="1">The sequence shown here is derived from an EMBL/GenBank/DDBJ whole genome shotgun (WGS) entry which is preliminary data.</text>
</comment>
<name>A0AA39CAC9_9HYME</name>
<reference evidence="1" key="2">
    <citation type="submission" date="2023-03" db="EMBL/GenBank/DDBJ databases">
        <authorList>
            <person name="Inwood S.N."/>
            <person name="Skelly J.G."/>
            <person name="Guhlin J."/>
            <person name="Harrop T.W.R."/>
            <person name="Goldson S.G."/>
            <person name="Dearden P.K."/>
        </authorList>
    </citation>
    <scope>NUCLEOTIDE SEQUENCE</scope>
    <source>
        <strain evidence="1">Irish</strain>
        <tissue evidence="1">Whole body</tissue>
    </source>
</reference>
<sequence>MEEHSCFRKKKKIEYMVTPAQKLKIQEILKKSCVNSALAQHAMRKHNPVADSVNNDKLLQSILNNQKNDLMRITEIDKETQQRYSVWEKERQHRFTGSTCYGLYTHCKSQNQDWNEKRIKRKTFLETGLIVSKCNSWLAISSNGVIFKDDVLVDDLEIKWLWKSASMTITEAVKFEFGKCLEIVNGMLAMNITFDEKFVRLMLTLLKPLYLFVFIPKICCVEVDKEDHG</sequence>
<dbReference type="AlphaFoldDB" id="A0AA39CAC9"/>
<proteinExistence type="predicted"/>
<protein>
    <submittedName>
        <fullName evidence="1">Uncharacterized protein</fullName>
    </submittedName>
</protein>
<evidence type="ECO:0000313" key="2">
    <source>
        <dbReference type="Proteomes" id="UP001168990"/>
    </source>
</evidence>
<dbReference type="EMBL" id="JAQQBS010001423">
    <property type="protein sequence ID" value="KAK0160370.1"/>
    <property type="molecule type" value="Genomic_DNA"/>
</dbReference>
<reference evidence="1" key="1">
    <citation type="journal article" date="2023" name="bioRxiv">
        <title>Scaffold-level genome assemblies of two parasitoid biocontrol wasps reveal the parthenogenesis mechanism and an associated novel virus.</title>
        <authorList>
            <person name="Inwood S."/>
            <person name="Skelly J."/>
            <person name="Guhlin J."/>
            <person name="Harrop T."/>
            <person name="Goldson S."/>
            <person name="Dearden P."/>
        </authorList>
    </citation>
    <scope>NUCLEOTIDE SEQUENCE</scope>
    <source>
        <strain evidence="1">Irish</strain>
        <tissue evidence="1">Whole body</tissue>
    </source>
</reference>
<organism evidence="1 2">
    <name type="scientific">Microctonus aethiopoides</name>
    <dbReference type="NCBI Taxonomy" id="144406"/>
    <lineage>
        <taxon>Eukaryota</taxon>
        <taxon>Metazoa</taxon>
        <taxon>Ecdysozoa</taxon>
        <taxon>Arthropoda</taxon>
        <taxon>Hexapoda</taxon>
        <taxon>Insecta</taxon>
        <taxon>Pterygota</taxon>
        <taxon>Neoptera</taxon>
        <taxon>Endopterygota</taxon>
        <taxon>Hymenoptera</taxon>
        <taxon>Apocrita</taxon>
        <taxon>Ichneumonoidea</taxon>
        <taxon>Braconidae</taxon>
        <taxon>Euphorinae</taxon>
        <taxon>Microctonus</taxon>
    </lineage>
</organism>
<gene>
    <name evidence="1" type="ORF">PV328_007786</name>
</gene>
<keyword evidence="2" id="KW-1185">Reference proteome</keyword>
<dbReference type="Proteomes" id="UP001168990">
    <property type="component" value="Unassembled WGS sequence"/>
</dbReference>
<accession>A0AA39CAC9</accession>
<evidence type="ECO:0000313" key="1">
    <source>
        <dbReference type="EMBL" id="KAK0160370.1"/>
    </source>
</evidence>